<dbReference type="PANTHER" id="PTHR33706:SF1">
    <property type="entry name" value="TPR REPEAT PROTEIN"/>
    <property type="match status" value="1"/>
</dbReference>
<dbReference type="Proteomes" id="UP000689195">
    <property type="component" value="Unassembled WGS sequence"/>
</dbReference>
<dbReference type="EMBL" id="CAJJDO010000123">
    <property type="protein sequence ID" value="CAD8200147.1"/>
    <property type="molecule type" value="Genomic_DNA"/>
</dbReference>
<sequence>MNSKKNNHALQKSIIWKQSKKWDQEKYKRVKESIQIRIKKNNEIVYSTSDGEILRIEKPQEYLINHFLFNNKDQIKNLLWFCEYRQSNRQYQKWSATWGGEVLRGVGGYINNGLKEGPWKELIQNYSSQVIVYQIGQYQNDKKKGIWEFMYKNNKIGSGLYNEQGQKHCKWRELSHDFSDQSQITLNGEYKNGKKIGRWDILFKRQIMELIGGGQYSFEGDGVKNGRWTEINFNFSVDLQLTYNGEYKNGKKIGQWDICYRDRRINKFEKIGGGLYLQGGDGQKVGKWIELSDQFKQHEQISYAGEYNKNGKKVGRWDIWYKDSETKYNEQIGGGCYDQEGQGVKIGSWIELCEGFKKSQLFSKEITYNGEYIKDRKVGRWNIMYREWNKESFHQIGYGYYDERGDGIKIGKWMELSYWFYVDRQITYIGEYKNGKKIGTWFEFEIKKNEIIKEMKYDD</sequence>
<name>A0A8S1XGB7_9CILI</name>
<dbReference type="PANTHER" id="PTHR33706">
    <property type="entry name" value="MORN VARIANT REPEAT PROTEIN"/>
    <property type="match status" value="1"/>
</dbReference>
<accession>A0A8S1XGB7</accession>
<evidence type="ECO:0000313" key="1">
    <source>
        <dbReference type="EMBL" id="CAD8200147.1"/>
    </source>
</evidence>
<gene>
    <name evidence="1" type="ORF">PPENT_87.1.T1230146</name>
</gene>
<comment type="caution">
    <text evidence="1">The sequence shown here is derived from an EMBL/GenBank/DDBJ whole genome shotgun (WGS) entry which is preliminary data.</text>
</comment>
<organism evidence="1 2">
    <name type="scientific">Paramecium pentaurelia</name>
    <dbReference type="NCBI Taxonomy" id="43138"/>
    <lineage>
        <taxon>Eukaryota</taxon>
        <taxon>Sar</taxon>
        <taxon>Alveolata</taxon>
        <taxon>Ciliophora</taxon>
        <taxon>Intramacronucleata</taxon>
        <taxon>Oligohymenophorea</taxon>
        <taxon>Peniculida</taxon>
        <taxon>Parameciidae</taxon>
        <taxon>Paramecium</taxon>
    </lineage>
</organism>
<dbReference type="OrthoDB" id="298777at2759"/>
<keyword evidence="2" id="KW-1185">Reference proteome</keyword>
<reference evidence="1" key="1">
    <citation type="submission" date="2021-01" db="EMBL/GenBank/DDBJ databases">
        <authorList>
            <consortium name="Genoscope - CEA"/>
            <person name="William W."/>
        </authorList>
    </citation>
    <scope>NUCLEOTIDE SEQUENCE</scope>
</reference>
<proteinExistence type="predicted"/>
<dbReference type="AlphaFoldDB" id="A0A8S1XGB7"/>
<evidence type="ECO:0000313" key="2">
    <source>
        <dbReference type="Proteomes" id="UP000689195"/>
    </source>
</evidence>
<protein>
    <submittedName>
        <fullName evidence="1">Uncharacterized protein</fullName>
    </submittedName>
</protein>